<proteinExistence type="predicted"/>
<name>A0A5E7H175_PSEFL</name>
<organism evidence="1 2">
    <name type="scientific">Pseudomonas fluorescens</name>
    <dbReference type="NCBI Taxonomy" id="294"/>
    <lineage>
        <taxon>Bacteria</taxon>
        <taxon>Pseudomonadati</taxon>
        <taxon>Pseudomonadota</taxon>
        <taxon>Gammaproteobacteria</taxon>
        <taxon>Pseudomonadales</taxon>
        <taxon>Pseudomonadaceae</taxon>
        <taxon>Pseudomonas</taxon>
    </lineage>
</organism>
<dbReference type="Proteomes" id="UP000349468">
    <property type="component" value="Unassembled WGS sequence"/>
</dbReference>
<dbReference type="EMBL" id="CABVIK010000002">
    <property type="protein sequence ID" value="VVO57851.1"/>
    <property type="molecule type" value="Genomic_DNA"/>
</dbReference>
<reference evidence="1 2" key="1">
    <citation type="submission" date="2019-09" db="EMBL/GenBank/DDBJ databases">
        <authorList>
            <person name="Chandra G."/>
            <person name="Truman W A."/>
        </authorList>
    </citation>
    <scope>NUCLEOTIDE SEQUENCE [LARGE SCALE GENOMIC DNA]</scope>
    <source>
        <strain evidence="1">PS870</strain>
    </source>
</reference>
<sequence length="34" mass="4003">MRSFKPPNFFSGEKNYKLGIADLTDRPKIYRAQI</sequence>
<dbReference type="AlphaFoldDB" id="A0A5E7H175"/>
<protein>
    <submittedName>
        <fullName evidence="1">Uncharacterized protein</fullName>
    </submittedName>
</protein>
<accession>A0A5E7H175</accession>
<evidence type="ECO:0000313" key="2">
    <source>
        <dbReference type="Proteomes" id="UP000349468"/>
    </source>
</evidence>
<gene>
    <name evidence="1" type="ORF">PS870_00628</name>
</gene>
<evidence type="ECO:0000313" key="1">
    <source>
        <dbReference type="EMBL" id="VVO57851.1"/>
    </source>
</evidence>